<dbReference type="PANTHER" id="PTHR22789">
    <property type="entry name" value="FUCULOSE PHOSPHATE ALDOLASE"/>
    <property type="match status" value="1"/>
</dbReference>
<dbReference type="RefSeq" id="WP_036312064.1">
    <property type="nucleotide sequence ID" value="NZ_CP031421.1"/>
</dbReference>
<dbReference type="EMBL" id="JFYO01000006">
    <property type="protein sequence ID" value="EZP26824.1"/>
    <property type="molecule type" value="Genomic_DNA"/>
</dbReference>
<name>A0A031FPQ5_9MICO</name>
<dbReference type="InterPro" id="IPR050197">
    <property type="entry name" value="Aldolase_class_II_sugar_metab"/>
</dbReference>
<evidence type="ECO:0000256" key="1">
    <source>
        <dbReference type="ARBA" id="ARBA00022723"/>
    </source>
</evidence>
<evidence type="ECO:0000313" key="5">
    <source>
        <dbReference type="Proteomes" id="UP000024001"/>
    </source>
</evidence>
<accession>A0A031FPQ5</accession>
<dbReference type="InterPro" id="IPR036409">
    <property type="entry name" value="Aldolase_II/adducin_N_sf"/>
</dbReference>
<comment type="caution">
    <text evidence="4">The sequence shown here is derived from an EMBL/GenBank/DDBJ whole genome shotgun (WGS) entry which is preliminary data.</text>
</comment>
<dbReference type="GO" id="GO:0005829">
    <property type="term" value="C:cytosol"/>
    <property type="evidence" value="ECO:0007669"/>
    <property type="project" value="TreeGrafter"/>
</dbReference>
<dbReference type="KEGG" id="moo:BWL13_01932"/>
<dbReference type="Proteomes" id="UP000024001">
    <property type="component" value="Unassembled WGS sequence"/>
</dbReference>
<dbReference type="PANTHER" id="PTHR22789:SF0">
    <property type="entry name" value="3-OXO-TETRONATE 4-PHOSPHATE DECARBOXYLASE-RELATED"/>
    <property type="match status" value="1"/>
</dbReference>
<sequence>MTTTSHHHDLRTSVAAASRTLAGHGLLIGTAGNVSAREGDVVAVTATGVVLADATLDDVTVVDLDGAVIEGTLAPTSELALHLGVLRSAPPENVSAVVHTHAPNATALSLVLDELPVVHYQQLILGGPLRVAPFHAFGTPELAAAVGAALDGRLAALMANHGTVALGPNLATAIEHALLVEWLAELYLRAATVGTPRSLDGAQQHAVIAHATRLGYGATKPVTA</sequence>
<dbReference type="GO" id="GO:0016832">
    <property type="term" value="F:aldehyde-lyase activity"/>
    <property type="evidence" value="ECO:0007669"/>
    <property type="project" value="TreeGrafter"/>
</dbReference>
<dbReference type="Gene3D" id="3.40.225.10">
    <property type="entry name" value="Class II aldolase/adducin N-terminal domain"/>
    <property type="match status" value="1"/>
</dbReference>
<dbReference type="GO" id="GO:0019323">
    <property type="term" value="P:pentose catabolic process"/>
    <property type="evidence" value="ECO:0007669"/>
    <property type="project" value="TreeGrafter"/>
</dbReference>
<dbReference type="eggNOG" id="COG0235">
    <property type="taxonomic scope" value="Bacteria"/>
</dbReference>
<organism evidence="4 5">
    <name type="scientific">Microbacterium oleivorans</name>
    <dbReference type="NCBI Taxonomy" id="273677"/>
    <lineage>
        <taxon>Bacteria</taxon>
        <taxon>Bacillati</taxon>
        <taxon>Actinomycetota</taxon>
        <taxon>Actinomycetes</taxon>
        <taxon>Micrococcales</taxon>
        <taxon>Microbacteriaceae</taxon>
        <taxon>Microbacterium</taxon>
    </lineage>
</organism>
<protein>
    <submittedName>
        <fullName evidence="4">Ribulose-5-phosphate 4-epimerase</fullName>
    </submittedName>
</protein>
<dbReference type="PATRIC" id="fig|273677.3.peg.2010"/>
<proteinExistence type="predicted"/>
<dbReference type="SUPFAM" id="SSF53639">
    <property type="entry name" value="AraD/HMP-PK domain-like"/>
    <property type="match status" value="1"/>
</dbReference>
<keyword evidence="5" id="KW-1185">Reference proteome</keyword>
<reference evidence="4 5" key="1">
    <citation type="submission" date="2014-03" db="EMBL/GenBank/DDBJ databases">
        <title>Draft Genome Sequences of 13 Willow Endophytes.</title>
        <authorList>
            <person name="Gan H.Y."/>
            <person name="Gan H.M."/>
            <person name="Savka M.A."/>
            <person name="Hudson A.O."/>
        </authorList>
    </citation>
    <scope>NUCLEOTIDE SEQUENCE [LARGE SCALE GENOMIC DNA]</scope>
    <source>
        <strain evidence="4 5">RIT293</strain>
    </source>
</reference>
<evidence type="ECO:0000313" key="4">
    <source>
        <dbReference type="EMBL" id="EZP26824.1"/>
    </source>
</evidence>
<evidence type="ECO:0000256" key="2">
    <source>
        <dbReference type="ARBA" id="ARBA00023239"/>
    </source>
</evidence>
<keyword evidence="2" id="KW-0456">Lyase</keyword>
<dbReference type="GO" id="GO:0046872">
    <property type="term" value="F:metal ion binding"/>
    <property type="evidence" value="ECO:0007669"/>
    <property type="project" value="UniProtKB-KW"/>
</dbReference>
<gene>
    <name evidence="4" type="ORF">BW34_02026</name>
</gene>
<dbReference type="AlphaFoldDB" id="A0A031FPQ5"/>
<dbReference type="Pfam" id="PF00596">
    <property type="entry name" value="Aldolase_II"/>
    <property type="match status" value="1"/>
</dbReference>
<dbReference type="SMART" id="SM01007">
    <property type="entry name" value="Aldolase_II"/>
    <property type="match status" value="1"/>
</dbReference>
<dbReference type="GeneID" id="91432302"/>
<dbReference type="OrthoDB" id="9786287at2"/>
<dbReference type="InterPro" id="IPR001303">
    <property type="entry name" value="Aldolase_II/adducin_N"/>
</dbReference>
<feature type="domain" description="Class II aldolase/adducin N-terminal" evidence="3">
    <location>
        <begin position="12"/>
        <end position="188"/>
    </location>
</feature>
<evidence type="ECO:0000259" key="3">
    <source>
        <dbReference type="SMART" id="SM01007"/>
    </source>
</evidence>
<keyword evidence="1" id="KW-0479">Metal-binding</keyword>